<keyword evidence="2" id="KW-0238">DNA-binding</keyword>
<evidence type="ECO:0000256" key="3">
    <source>
        <dbReference type="ARBA" id="ARBA00023163"/>
    </source>
</evidence>
<dbReference type="GO" id="GO:0003700">
    <property type="term" value="F:DNA-binding transcription factor activity"/>
    <property type="evidence" value="ECO:0007669"/>
    <property type="project" value="InterPro"/>
</dbReference>
<dbReference type="SMART" id="SM00422">
    <property type="entry name" value="HTH_MERR"/>
    <property type="match status" value="1"/>
</dbReference>
<evidence type="ECO:0000313" key="7">
    <source>
        <dbReference type="Proteomes" id="UP000199677"/>
    </source>
</evidence>
<dbReference type="STRING" id="416873.SAMN04487951_107251"/>
<accession>A0A1H0DT36</accession>
<dbReference type="AlphaFoldDB" id="A0A1H0DT36"/>
<evidence type="ECO:0000256" key="1">
    <source>
        <dbReference type="ARBA" id="ARBA00023015"/>
    </source>
</evidence>
<evidence type="ECO:0000313" key="6">
    <source>
        <dbReference type="EMBL" id="SDN73407.1"/>
    </source>
</evidence>
<organism evidence="6 7">
    <name type="scientific">Vreelandella arcis</name>
    <dbReference type="NCBI Taxonomy" id="416873"/>
    <lineage>
        <taxon>Bacteria</taxon>
        <taxon>Pseudomonadati</taxon>
        <taxon>Pseudomonadota</taxon>
        <taxon>Gammaproteobacteria</taxon>
        <taxon>Oceanospirillales</taxon>
        <taxon>Halomonadaceae</taxon>
        <taxon>Vreelandella</taxon>
    </lineage>
</organism>
<gene>
    <name evidence="6" type="ORF">SAMN04487951_107251</name>
</gene>
<dbReference type="Pfam" id="PF00376">
    <property type="entry name" value="MerR"/>
    <property type="match status" value="1"/>
</dbReference>
<dbReference type="EMBL" id="FNII01000007">
    <property type="protein sequence ID" value="SDN73407.1"/>
    <property type="molecule type" value="Genomic_DNA"/>
</dbReference>
<keyword evidence="7" id="KW-1185">Reference proteome</keyword>
<dbReference type="PANTHER" id="PTHR30204">
    <property type="entry name" value="REDOX-CYCLING DRUG-SENSING TRANSCRIPTIONAL ACTIVATOR SOXR"/>
    <property type="match status" value="1"/>
</dbReference>
<dbReference type="Proteomes" id="UP000199677">
    <property type="component" value="Unassembled WGS sequence"/>
</dbReference>
<dbReference type="CDD" id="cd04781">
    <property type="entry name" value="HTH_MerR-like_sg6"/>
    <property type="match status" value="1"/>
</dbReference>
<feature type="region of interest" description="Disordered" evidence="4">
    <location>
        <begin position="128"/>
        <end position="158"/>
    </location>
</feature>
<keyword evidence="3" id="KW-0804">Transcription</keyword>
<proteinExistence type="predicted"/>
<dbReference type="PROSITE" id="PS50937">
    <property type="entry name" value="HTH_MERR_2"/>
    <property type="match status" value="1"/>
</dbReference>
<feature type="domain" description="HTH merR-type" evidence="5">
    <location>
        <begin position="1"/>
        <end position="69"/>
    </location>
</feature>
<dbReference type="Gene3D" id="1.10.1660.10">
    <property type="match status" value="1"/>
</dbReference>
<protein>
    <submittedName>
        <fullName evidence="6">MerR family regulatory protein</fullName>
    </submittedName>
</protein>
<dbReference type="InterPro" id="IPR009061">
    <property type="entry name" value="DNA-bd_dom_put_sf"/>
</dbReference>
<dbReference type="OrthoDB" id="9802039at2"/>
<dbReference type="SUPFAM" id="SSF46955">
    <property type="entry name" value="Putative DNA-binding domain"/>
    <property type="match status" value="1"/>
</dbReference>
<dbReference type="InterPro" id="IPR047057">
    <property type="entry name" value="MerR_fam"/>
</dbReference>
<keyword evidence="1" id="KW-0805">Transcription regulation</keyword>
<dbReference type="Pfam" id="PF09278">
    <property type="entry name" value="MerR-DNA-bind"/>
    <property type="match status" value="1"/>
</dbReference>
<evidence type="ECO:0000256" key="4">
    <source>
        <dbReference type="SAM" id="MobiDB-lite"/>
    </source>
</evidence>
<dbReference type="PANTHER" id="PTHR30204:SF97">
    <property type="entry name" value="MERR FAMILY REGULATORY PROTEIN"/>
    <property type="match status" value="1"/>
</dbReference>
<dbReference type="InterPro" id="IPR000551">
    <property type="entry name" value="MerR-type_HTH_dom"/>
</dbReference>
<name>A0A1H0DT36_9GAMM</name>
<dbReference type="GO" id="GO:0003677">
    <property type="term" value="F:DNA binding"/>
    <property type="evidence" value="ECO:0007669"/>
    <property type="project" value="UniProtKB-KW"/>
</dbReference>
<reference evidence="7" key="1">
    <citation type="submission" date="2016-10" db="EMBL/GenBank/DDBJ databases">
        <authorList>
            <person name="Varghese N."/>
            <person name="Submissions S."/>
        </authorList>
    </citation>
    <scope>NUCLEOTIDE SEQUENCE [LARGE SCALE GENOMIC DNA]</scope>
    <source>
        <strain evidence="7">CGMCC 1.6494</strain>
    </source>
</reference>
<dbReference type="InterPro" id="IPR015358">
    <property type="entry name" value="Tscrpt_reg_MerR_DNA-bd"/>
</dbReference>
<evidence type="ECO:0000256" key="2">
    <source>
        <dbReference type="ARBA" id="ARBA00023125"/>
    </source>
</evidence>
<evidence type="ECO:0000259" key="5">
    <source>
        <dbReference type="PROSITE" id="PS50937"/>
    </source>
</evidence>
<sequence>MLDIAELSRKSGIPASKLRYYEEVGLIRSVGRNGLRRVFETDVLTRLSLIALGQVAGFSLAEIREMLGSERQPEIDREMVSAKADLLDRRIKELTALRDGLRHVVTCTAPSHLECPTFQRLMRIAQTRQAMRGREQKKARTKRKGGGGNRKASSFGRD</sequence>
<dbReference type="RefSeq" id="WP_089706134.1">
    <property type="nucleotide sequence ID" value="NZ_FNII01000007.1"/>
</dbReference>